<keyword evidence="2" id="KW-0805">Transcription regulation</keyword>
<dbReference type="Gene3D" id="3.40.190.290">
    <property type="match status" value="1"/>
</dbReference>
<evidence type="ECO:0000259" key="5">
    <source>
        <dbReference type="PROSITE" id="PS50931"/>
    </source>
</evidence>
<reference evidence="6 7" key="1">
    <citation type="journal article" date="2010" name="Stand. Genomic Sci.">
        <title>Complete genome sequence of Spirochaeta smaragdinae type strain (SEBR 4228).</title>
        <authorList>
            <person name="Mavromatis K."/>
            <person name="Yasawong M."/>
            <person name="Chertkov O."/>
            <person name="Lapidus A."/>
            <person name="Lucas S."/>
            <person name="Nolan M."/>
            <person name="Del Rio T.G."/>
            <person name="Tice H."/>
            <person name="Cheng J.F."/>
            <person name="Pitluck S."/>
            <person name="Liolios K."/>
            <person name="Ivanova N."/>
            <person name="Tapia R."/>
            <person name="Han C."/>
            <person name="Bruce D."/>
            <person name="Goodwin L."/>
            <person name="Pati A."/>
            <person name="Chen A."/>
            <person name="Palaniappan K."/>
            <person name="Land M."/>
            <person name="Hauser L."/>
            <person name="Chang Y.J."/>
            <person name="Jeffries C.D."/>
            <person name="Detter J.C."/>
            <person name="Rohde M."/>
            <person name="Brambilla E."/>
            <person name="Spring S."/>
            <person name="Goker M."/>
            <person name="Sikorski J."/>
            <person name="Woyke T."/>
            <person name="Bristow J."/>
            <person name="Eisen J.A."/>
            <person name="Markowitz V."/>
            <person name="Hugenholtz P."/>
            <person name="Klenk H.P."/>
            <person name="Kyrpides N.C."/>
        </authorList>
    </citation>
    <scope>NUCLEOTIDE SEQUENCE [LARGE SCALE GENOMIC DNA]</scope>
    <source>
        <strain evidence="7">DSM 11293 / JCM 15392 / SEBR 4228</strain>
    </source>
</reference>
<name>E1R4U8_SEDSS</name>
<evidence type="ECO:0000256" key="4">
    <source>
        <dbReference type="ARBA" id="ARBA00023163"/>
    </source>
</evidence>
<dbReference type="GO" id="GO:0003677">
    <property type="term" value="F:DNA binding"/>
    <property type="evidence" value="ECO:0007669"/>
    <property type="project" value="UniProtKB-KW"/>
</dbReference>
<proteinExistence type="inferred from homology"/>
<dbReference type="Gene3D" id="1.10.10.10">
    <property type="entry name" value="Winged helix-like DNA-binding domain superfamily/Winged helix DNA-binding domain"/>
    <property type="match status" value="1"/>
</dbReference>
<evidence type="ECO:0000256" key="1">
    <source>
        <dbReference type="ARBA" id="ARBA00009437"/>
    </source>
</evidence>
<evidence type="ECO:0000313" key="6">
    <source>
        <dbReference type="EMBL" id="ADK82186.1"/>
    </source>
</evidence>
<dbReference type="CDD" id="cd05466">
    <property type="entry name" value="PBP2_LTTR_substrate"/>
    <property type="match status" value="1"/>
</dbReference>
<dbReference type="SUPFAM" id="SSF53850">
    <property type="entry name" value="Periplasmic binding protein-like II"/>
    <property type="match status" value="1"/>
</dbReference>
<dbReference type="OrthoDB" id="9803735at2"/>
<evidence type="ECO:0000256" key="3">
    <source>
        <dbReference type="ARBA" id="ARBA00023125"/>
    </source>
</evidence>
<keyword evidence="4" id="KW-0804">Transcription</keyword>
<keyword evidence="7" id="KW-1185">Reference proteome</keyword>
<dbReference type="InterPro" id="IPR036390">
    <property type="entry name" value="WH_DNA-bd_sf"/>
</dbReference>
<dbReference type="EMBL" id="CP002116">
    <property type="protein sequence ID" value="ADK82186.1"/>
    <property type="molecule type" value="Genomic_DNA"/>
</dbReference>
<dbReference type="InterPro" id="IPR036388">
    <property type="entry name" value="WH-like_DNA-bd_sf"/>
</dbReference>
<dbReference type="PROSITE" id="PS50931">
    <property type="entry name" value="HTH_LYSR"/>
    <property type="match status" value="1"/>
</dbReference>
<dbReference type="GO" id="GO:0032993">
    <property type="term" value="C:protein-DNA complex"/>
    <property type="evidence" value="ECO:0007669"/>
    <property type="project" value="TreeGrafter"/>
</dbReference>
<dbReference type="GO" id="GO:0003700">
    <property type="term" value="F:DNA-binding transcription factor activity"/>
    <property type="evidence" value="ECO:0007669"/>
    <property type="project" value="InterPro"/>
</dbReference>
<dbReference type="InterPro" id="IPR005119">
    <property type="entry name" value="LysR_subst-bd"/>
</dbReference>
<accession>E1R4U8</accession>
<dbReference type="HOGENOM" id="CLU_039613_6_2_12"/>
<dbReference type="Pfam" id="PF03466">
    <property type="entry name" value="LysR_substrate"/>
    <property type="match status" value="1"/>
</dbReference>
<dbReference type="Pfam" id="PF00126">
    <property type="entry name" value="HTH_1"/>
    <property type="match status" value="1"/>
</dbReference>
<evidence type="ECO:0000256" key="2">
    <source>
        <dbReference type="ARBA" id="ARBA00023015"/>
    </source>
</evidence>
<protein>
    <submittedName>
        <fullName evidence="6">Transcriptional regulator, LysR family</fullName>
    </submittedName>
</protein>
<gene>
    <name evidence="6" type="ordered locus">Spirs_3086</name>
</gene>
<dbReference type="SUPFAM" id="SSF46785">
    <property type="entry name" value="Winged helix' DNA-binding domain"/>
    <property type="match status" value="1"/>
</dbReference>
<dbReference type="STRING" id="573413.Spirs_3086"/>
<dbReference type="KEGG" id="ssm:Spirs_3086"/>
<evidence type="ECO:0000313" key="7">
    <source>
        <dbReference type="Proteomes" id="UP000002318"/>
    </source>
</evidence>
<dbReference type="PANTHER" id="PTHR30346">
    <property type="entry name" value="TRANSCRIPTIONAL DUAL REGULATOR HCAR-RELATED"/>
    <property type="match status" value="1"/>
</dbReference>
<dbReference type="PRINTS" id="PR00039">
    <property type="entry name" value="HTHLYSR"/>
</dbReference>
<dbReference type="InterPro" id="IPR000847">
    <property type="entry name" value="LysR_HTH_N"/>
</dbReference>
<dbReference type="Proteomes" id="UP000002318">
    <property type="component" value="Chromosome"/>
</dbReference>
<keyword evidence="3" id="KW-0238">DNA-binding</keyword>
<dbReference type="AlphaFoldDB" id="E1R4U8"/>
<organism evidence="6 7">
    <name type="scientific">Sediminispirochaeta smaragdinae (strain DSM 11293 / JCM 15392 / SEBR 4228)</name>
    <name type="common">Spirochaeta smaragdinae</name>
    <dbReference type="NCBI Taxonomy" id="573413"/>
    <lineage>
        <taxon>Bacteria</taxon>
        <taxon>Pseudomonadati</taxon>
        <taxon>Spirochaetota</taxon>
        <taxon>Spirochaetia</taxon>
        <taxon>Spirochaetales</taxon>
        <taxon>Spirochaetaceae</taxon>
        <taxon>Sediminispirochaeta</taxon>
    </lineage>
</organism>
<feature type="domain" description="HTH lysR-type" evidence="5">
    <location>
        <begin position="6"/>
        <end position="63"/>
    </location>
</feature>
<comment type="similarity">
    <text evidence="1">Belongs to the LysR transcriptional regulatory family.</text>
</comment>
<sequence>MKSWDLNFFHINDFLKLVECKNFSAAADELYITQSALSKHIQALEKTLGIQLFIRNNKTTRLSTGGQFFLPYAKKFNDCFLQMNKELCQFIDQEQMDFNLGCLITMEFYGIVEAVAAFRTQFPNFTIKMNEFKYNEDKLLSNSLSSGEFDLVFCDSLFLKTKRFEKIAFTMDHLVAVVNRSCPLAEQKQIDLQQLRTEPLCFLSNRTTTYSYCVRLCEEAGFTPNVYFQGTRIGNVFEFVQNKMGIALLMKKFTSHITSEDLVVRDIIPTAERTICLTRLRNSFHNAASEAFWEYIDSYSKSE</sequence>
<dbReference type="eggNOG" id="COG0583">
    <property type="taxonomic scope" value="Bacteria"/>
</dbReference>
<dbReference type="PANTHER" id="PTHR30346:SF28">
    <property type="entry name" value="HTH-TYPE TRANSCRIPTIONAL REGULATOR CYNR"/>
    <property type="match status" value="1"/>
</dbReference>
<dbReference type="RefSeq" id="WP_013255645.1">
    <property type="nucleotide sequence ID" value="NC_014364.1"/>
</dbReference>